<sequence>MTGFGSPCGACKFLRRKCVKGCVFAPYFCHDQGAASFAAIHKVFGASNFSKILMHLPVADRSEAAVTVSYEAQARLQDPVYGCVAHIFALQQQVVNLQAQLASLRAQAAQGLGSSTAADRTPREDKPPPYQQDNQSFFRTADGRTLPPFSSTPSMDLDTVVNSRHYDVGDERISFDDGSFAMASPGMQASSWTSAYHHDMEDLQSVALAYLGRS</sequence>
<dbReference type="AlphaFoldDB" id="A0AAV8S1F2"/>
<protein>
    <recommendedName>
        <fullName evidence="3">LOB domain-containing protein</fullName>
    </recommendedName>
</protein>
<comment type="caution">
    <text evidence="4">The sequence shown here is derived from an EMBL/GenBank/DDBJ whole genome shotgun (WGS) entry which is preliminary data.</text>
</comment>
<dbReference type="GO" id="GO:0005634">
    <property type="term" value="C:nucleus"/>
    <property type="evidence" value="ECO:0007669"/>
    <property type="project" value="TreeGrafter"/>
</dbReference>
<gene>
    <name evidence="4" type="ORF">OPV22_003734</name>
</gene>
<evidence type="ECO:0000256" key="2">
    <source>
        <dbReference type="SAM" id="MobiDB-lite"/>
    </source>
</evidence>
<dbReference type="PROSITE" id="PS50891">
    <property type="entry name" value="LOB"/>
    <property type="match status" value="1"/>
</dbReference>
<feature type="region of interest" description="Disordered" evidence="2">
    <location>
        <begin position="113"/>
        <end position="154"/>
    </location>
</feature>
<dbReference type="PANTHER" id="PTHR31529:SF26">
    <property type="entry name" value="LOB DOMAIN-CONTAINING PROTEIN CRL1"/>
    <property type="match status" value="1"/>
</dbReference>
<name>A0AAV8S1F2_ENSVE</name>
<dbReference type="Proteomes" id="UP001222027">
    <property type="component" value="Unassembled WGS sequence"/>
</dbReference>
<dbReference type="GO" id="GO:0009755">
    <property type="term" value="P:hormone-mediated signaling pathway"/>
    <property type="evidence" value="ECO:0007669"/>
    <property type="project" value="TreeGrafter"/>
</dbReference>
<dbReference type="EMBL" id="JAQQAF010000001">
    <property type="protein sequence ID" value="KAJ8513300.1"/>
    <property type="molecule type" value="Genomic_DNA"/>
</dbReference>
<accession>A0AAV8S1F2</accession>
<proteinExistence type="inferred from homology"/>
<evidence type="ECO:0000313" key="5">
    <source>
        <dbReference type="Proteomes" id="UP001222027"/>
    </source>
</evidence>
<dbReference type="InterPro" id="IPR004883">
    <property type="entry name" value="LOB"/>
</dbReference>
<keyword evidence="5" id="KW-1185">Reference proteome</keyword>
<dbReference type="GO" id="GO:0045893">
    <property type="term" value="P:positive regulation of DNA-templated transcription"/>
    <property type="evidence" value="ECO:0007669"/>
    <property type="project" value="TreeGrafter"/>
</dbReference>
<reference evidence="4 5" key="1">
    <citation type="submission" date="2022-12" db="EMBL/GenBank/DDBJ databases">
        <title>Chromosome-scale assembly of the Ensete ventricosum genome.</title>
        <authorList>
            <person name="Dussert Y."/>
            <person name="Stocks J."/>
            <person name="Wendawek A."/>
            <person name="Woldeyes F."/>
            <person name="Nichols R.A."/>
            <person name="Borrell J.S."/>
        </authorList>
    </citation>
    <scope>NUCLEOTIDE SEQUENCE [LARGE SCALE GENOMIC DNA]</scope>
    <source>
        <strain evidence="5">cv. Maze</strain>
        <tissue evidence="4">Seeds</tissue>
    </source>
</reference>
<dbReference type="PANTHER" id="PTHR31529">
    <property type="entry name" value="LOB DOMAIN CONTAINING PROTEIN"/>
    <property type="match status" value="1"/>
</dbReference>
<evidence type="ECO:0000313" key="4">
    <source>
        <dbReference type="EMBL" id="KAJ8513300.1"/>
    </source>
</evidence>
<feature type="domain" description="LOB" evidence="3">
    <location>
        <begin position="6"/>
        <end position="108"/>
    </location>
</feature>
<organism evidence="4 5">
    <name type="scientific">Ensete ventricosum</name>
    <name type="common">Abyssinian banana</name>
    <name type="synonym">Musa ensete</name>
    <dbReference type="NCBI Taxonomy" id="4639"/>
    <lineage>
        <taxon>Eukaryota</taxon>
        <taxon>Viridiplantae</taxon>
        <taxon>Streptophyta</taxon>
        <taxon>Embryophyta</taxon>
        <taxon>Tracheophyta</taxon>
        <taxon>Spermatophyta</taxon>
        <taxon>Magnoliopsida</taxon>
        <taxon>Liliopsida</taxon>
        <taxon>Zingiberales</taxon>
        <taxon>Musaceae</taxon>
        <taxon>Ensete</taxon>
    </lineage>
</organism>
<evidence type="ECO:0000256" key="1">
    <source>
        <dbReference type="ARBA" id="ARBA00005474"/>
    </source>
</evidence>
<evidence type="ECO:0000259" key="3">
    <source>
        <dbReference type="PROSITE" id="PS50891"/>
    </source>
</evidence>
<dbReference type="Pfam" id="PF03195">
    <property type="entry name" value="LOB"/>
    <property type="match status" value="1"/>
</dbReference>
<comment type="similarity">
    <text evidence="1">Belongs to the LOB domain-containing protein family.</text>
</comment>